<dbReference type="RefSeq" id="WP_091675002.1">
    <property type="nucleotide sequence ID" value="NZ_FOKG01000013.1"/>
</dbReference>
<proteinExistence type="predicted"/>
<accession>A0A1I1BGS3</accession>
<keyword evidence="3" id="KW-1185">Reference proteome</keyword>
<organism evidence="2 3">
    <name type="scientific">Amycolatopsis marina</name>
    <dbReference type="NCBI Taxonomy" id="490629"/>
    <lineage>
        <taxon>Bacteria</taxon>
        <taxon>Bacillati</taxon>
        <taxon>Actinomycetota</taxon>
        <taxon>Actinomycetes</taxon>
        <taxon>Pseudonocardiales</taxon>
        <taxon>Pseudonocardiaceae</taxon>
        <taxon>Amycolatopsis</taxon>
    </lineage>
</organism>
<reference evidence="3" key="1">
    <citation type="submission" date="2016-10" db="EMBL/GenBank/DDBJ databases">
        <authorList>
            <person name="Varghese N."/>
            <person name="Submissions S."/>
        </authorList>
    </citation>
    <scope>NUCLEOTIDE SEQUENCE [LARGE SCALE GENOMIC DNA]</scope>
    <source>
        <strain evidence="3">CGMCC 4.3568</strain>
    </source>
</reference>
<dbReference type="AlphaFoldDB" id="A0A1I1BGS3"/>
<dbReference type="EMBL" id="FOKG01000013">
    <property type="protein sequence ID" value="SFB47958.1"/>
    <property type="molecule type" value="Genomic_DNA"/>
</dbReference>
<evidence type="ECO:0000256" key="1">
    <source>
        <dbReference type="SAM" id="MobiDB-lite"/>
    </source>
</evidence>
<name>A0A1I1BGS3_9PSEU</name>
<dbReference type="STRING" id="490629.SAMN05216266_11377"/>
<feature type="region of interest" description="Disordered" evidence="1">
    <location>
        <begin position="1"/>
        <end position="23"/>
    </location>
</feature>
<sequence length="86" mass="8599">MNGIERAAQAAVPENGGTLRPLERANGTAPVLGTPALVTAAGVLYVAGNMVTDLVGQETASTGKVRGLSGKSGAELLNIRAAGLRE</sequence>
<evidence type="ECO:0000313" key="3">
    <source>
        <dbReference type="Proteomes" id="UP000243799"/>
    </source>
</evidence>
<dbReference type="Proteomes" id="UP000243799">
    <property type="component" value="Unassembled WGS sequence"/>
</dbReference>
<dbReference type="OrthoDB" id="3693195at2"/>
<gene>
    <name evidence="2" type="ORF">SAMN05216266_11377</name>
</gene>
<protein>
    <submittedName>
        <fullName evidence="2">Uncharacterized protein</fullName>
    </submittedName>
</protein>
<evidence type="ECO:0000313" key="2">
    <source>
        <dbReference type="EMBL" id="SFB47958.1"/>
    </source>
</evidence>